<dbReference type="Proteomes" id="UP000695022">
    <property type="component" value="Unplaced"/>
</dbReference>
<evidence type="ECO:0000256" key="2">
    <source>
        <dbReference type="ARBA" id="ARBA00022966"/>
    </source>
</evidence>
<name>A0ABM1E5A6_PRICU</name>
<keyword evidence="4" id="KW-1185">Reference proteome</keyword>
<organism evidence="4 5">
    <name type="scientific">Priapulus caudatus</name>
    <name type="common">Priapulid worm</name>
    <dbReference type="NCBI Taxonomy" id="37621"/>
    <lineage>
        <taxon>Eukaryota</taxon>
        <taxon>Metazoa</taxon>
        <taxon>Ecdysozoa</taxon>
        <taxon>Scalidophora</taxon>
        <taxon>Priapulida</taxon>
        <taxon>Priapulimorpha</taxon>
        <taxon>Priapulimorphida</taxon>
        <taxon>Priapulidae</taxon>
        <taxon>Priapulus</taxon>
    </lineage>
</organism>
<evidence type="ECO:0000259" key="3">
    <source>
        <dbReference type="Pfam" id="PF07678"/>
    </source>
</evidence>
<dbReference type="Pfam" id="PF07678">
    <property type="entry name" value="TED_complement"/>
    <property type="match status" value="1"/>
</dbReference>
<proteinExistence type="predicted"/>
<evidence type="ECO:0000256" key="1">
    <source>
        <dbReference type="ARBA" id="ARBA00022729"/>
    </source>
</evidence>
<evidence type="ECO:0000313" key="5">
    <source>
        <dbReference type="RefSeq" id="XP_014667377.1"/>
    </source>
</evidence>
<dbReference type="InterPro" id="IPR050473">
    <property type="entry name" value="A2M/Complement_sys"/>
</dbReference>
<dbReference type="PANTHER" id="PTHR11412:SF136">
    <property type="entry name" value="CD109 ANTIGEN"/>
    <property type="match status" value="1"/>
</dbReference>
<dbReference type="RefSeq" id="XP_014667377.1">
    <property type="nucleotide sequence ID" value="XM_014811891.1"/>
</dbReference>
<evidence type="ECO:0000313" key="4">
    <source>
        <dbReference type="Proteomes" id="UP000695022"/>
    </source>
</evidence>
<dbReference type="PANTHER" id="PTHR11412">
    <property type="entry name" value="MACROGLOBULIN / COMPLEMENT"/>
    <property type="match status" value="1"/>
</dbReference>
<keyword evidence="2" id="KW-0882">Thioester bond</keyword>
<dbReference type="InterPro" id="IPR008930">
    <property type="entry name" value="Terpenoid_cyclase/PrenylTrfase"/>
</dbReference>
<sequence>MLRTSFVAISIHQAPDHIYIAHATIKRALCWIVLHQGEHGSFPEPGRIIHTDMQEGAAGGIPLSAYTLNALLANRRKLSSDLTKLKLDNAVRRGEKRLVSQLDVIADDPYSLPVTTYALVIKVSQLDVIA</sequence>
<feature type="domain" description="Alpha-macroglobulin-like TED" evidence="3">
    <location>
        <begin position="4"/>
        <end position="124"/>
    </location>
</feature>
<dbReference type="Gene3D" id="1.50.10.20">
    <property type="match status" value="1"/>
</dbReference>
<dbReference type="GeneID" id="106808960"/>
<dbReference type="SUPFAM" id="SSF48239">
    <property type="entry name" value="Terpenoid cyclases/Protein prenyltransferases"/>
    <property type="match status" value="1"/>
</dbReference>
<keyword evidence="1" id="KW-0732">Signal</keyword>
<accession>A0ABM1E5A6</accession>
<protein>
    <submittedName>
        <fullName evidence="5">C3 and PZP-like alpha-2-macroglobulin domain-containing protein 8</fullName>
    </submittedName>
</protein>
<gene>
    <name evidence="5" type="primary">LOC106808960</name>
</gene>
<dbReference type="InterPro" id="IPR011626">
    <property type="entry name" value="Alpha-macroglobulin_TED"/>
</dbReference>
<reference evidence="5" key="1">
    <citation type="submission" date="2025-08" db="UniProtKB">
        <authorList>
            <consortium name="RefSeq"/>
        </authorList>
    </citation>
    <scope>IDENTIFICATION</scope>
</reference>